<evidence type="ECO:0000256" key="1">
    <source>
        <dbReference type="PIRSR" id="PIRSR015753-1"/>
    </source>
</evidence>
<dbReference type="Pfam" id="PF13410">
    <property type="entry name" value="GST_C_2"/>
    <property type="match status" value="1"/>
</dbReference>
<feature type="binding site" evidence="2">
    <location>
        <begin position="117"/>
        <end position="120"/>
    </location>
    <ligand>
        <name>glutathione</name>
        <dbReference type="ChEBI" id="CHEBI:57925"/>
    </ligand>
</feature>
<protein>
    <submittedName>
        <fullName evidence="5">Glutathione S-transferase family protein</fullName>
    </submittedName>
</protein>
<dbReference type="SFLD" id="SFLDS00019">
    <property type="entry name" value="Glutathione_Transferase_(cytos"/>
    <property type="match status" value="1"/>
</dbReference>
<dbReference type="InterPro" id="IPR016639">
    <property type="entry name" value="GST_Omega/GSH"/>
</dbReference>
<feature type="active site" description="Proton donor/acceptor" evidence="1">
    <location>
        <position position="182"/>
    </location>
</feature>
<feature type="binding site" evidence="2">
    <location>
        <position position="84"/>
    </location>
    <ligand>
        <name>glutathione</name>
        <dbReference type="ChEBI" id="CHEBI:57925"/>
    </ligand>
</feature>
<dbReference type="SFLD" id="SFLDG01148">
    <property type="entry name" value="Xi_(cytGST)"/>
    <property type="match status" value="1"/>
</dbReference>
<dbReference type="InterPro" id="IPR010987">
    <property type="entry name" value="Glutathione-S-Trfase_C-like"/>
</dbReference>
<dbReference type="SUPFAM" id="SSF52833">
    <property type="entry name" value="Thioredoxin-like"/>
    <property type="match status" value="1"/>
</dbReference>
<dbReference type="GO" id="GO:0005737">
    <property type="term" value="C:cytoplasm"/>
    <property type="evidence" value="ECO:0007669"/>
    <property type="project" value="TreeGrafter"/>
</dbReference>
<evidence type="ECO:0000313" key="5">
    <source>
        <dbReference type="EMBL" id="MBK1881621.1"/>
    </source>
</evidence>
<dbReference type="Gene3D" id="1.20.1050.10">
    <property type="match status" value="1"/>
</dbReference>
<organism evidence="5 6">
    <name type="scientific">Luteolibacter pohnpeiensis</name>
    <dbReference type="NCBI Taxonomy" id="454153"/>
    <lineage>
        <taxon>Bacteria</taxon>
        <taxon>Pseudomonadati</taxon>
        <taxon>Verrucomicrobiota</taxon>
        <taxon>Verrucomicrobiia</taxon>
        <taxon>Verrucomicrobiales</taxon>
        <taxon>Verrucomicrobiaceae</taxon>
        <taxon>Luteolibacter</taxon>
    </lineage>
</organism>
<dbReference type="EMBL" id="JAENIJ010000005">
    <property type="protein sequence ID" value="MBK1881621.1"/>
    <property type="molecule type" value="Genomic_DNA"/>
</dbReference>
<dbReference type="AlphaFoldDB" id="A0A934S370"/>
<dbReference type="Pfam" id="PF13409">
    <property type="entry name" value="GST_N_2"/>
    <property type="match status" value="1"/>
</dbReference>
<keyword evidence="6" id="KW-1185">Reference proteome</keyword>
<feature type="site" description="Lowers pKa of active site Cys" evidence="3">
    <location>
        <position position="240"/>
    </location>
</feature>
<dbReference type="RefSeq" id="WP_200268001.1">
    <property type="nucleotide sequence ID" value="NZ_JAENIJ010000005.1"/>
</dbReference>
<evidence type="ECO:0000259" key="4">
    <source>
        <dbReference type="PROSITE" id="PS50405"/>
    </source>
</evidence>
<dbReference type="InterPro" id="IPR047047">
    <property type="entry name" value="GST_Omega-like_C"/>
</dbReference>
<proteinExistence type="predicted"/>
<evidence type="ECO:0000256" key="3">
    <source>
        <dbReference type="PIRSR" id="PIRSR015753-3"/>
    </source>
</evidence>
<dbReference type="InterPro" id="IPR036249">
    <property type="entry name" value="Thioredoxin-like_sf"/>
</dbReference>
<dbReference type="InterPro" id="IPR040079">
    <property type="entry name" value="Glutathione_S-Trfase"/>
</dbReference>
<evidence type="ECO:0000256" key="2">
    <source>
        <dbReference type="PIRSR" id="PIRSR015753-2"/>
    </source>
</evidence>
<dbReference type="Proteomes" id="UP000603141">
    <property type="component" value="Unassembled WGS sequence"/>
</dbReference>
<gene>
    <name evidence="5" type="ORF">JIN85_04305</name>
</gene>
<feature type="site" description="Lowers pKa of active site Cys" evidence="3">
    <location>
        <position position="283"/>
    </location>
</feature>
<dbReference type="GO" id="GO:0004364">
    <property type="term" value="F:glutathione transferase activity"/>
    <property type="evidence" value="ECO:0007669"/>
    <property type="project" value="InterPro"/>
</dbReference>
<dbReference type="CDD" id="cd03190">
    <property type="entry name" value="GST_C_Omega_like"/>
    <property type="match status" value="1"/>
</dbReference>
<dbReference type="InterPro" id="IPR036282">
    <property type="entry name" value="Glutathione-S-Trfase_C_sf"/>
</dbReference>
<sequence>MNAQSQFPDEQDANGGFVRQADEFRQWLGTPDADQFPAVAGRYHLYISLACPWASRTLIVRNVKGLKKAISVSVVDPIRDEKGWAFREGPGYGKDPINGFNYLSEAYFATDAAFKGRITVPVLWDKEKAVIVNNSEDDICRMLNDDFGAVAESSINLFPAELEPEHANLAQYIYENVNNGVYRAGFATSQTEYNKAFKALFAALDELELRLSTKRYLFGDQIVEADWRLFCTLVRFDAVYHGHFKCNLRRIVDYPNLHGYLLDLFQHPGIAGTVNFDHIKRHYYFTHDDINPSRIVPLGPALDFTAAHGRDALSHQDS</sequence>
<dbReference type="InterPro" id="IPR004045">
    <property type="entry name" value="Glutathione_S-Trfase_N"/>
</dbReference>
<feature type="domain" description="GST C-terminal" evidence="4">
    <location>
        <begin position="144"/>
        <end position="283"/>
    </location>
</feature>
<evidence type="ECO:0000313" key="6">
    <source>
        <dbReference type="Proteomes" id="UP000603141"/>
    </source>
</evidence>
<dbReference type="Gene3D" id="3.40.30.10">
    <property type="entry name" value="Glutaredoxin"/>
    <property type="match status" value="1"/>
</dbReference>
<dbReference type="SUPFAM" id="SSF47616">
    <property type="entry name" value="GST C-terminal domain-like"/>
    <property type="match status" value="1"/>
</dbReference>
<dbReference type="PANTHER" id="PTHR32419:SF6">
    <property type="entry name" value="GLUTATHIONE S-TRANSFERASE OMEGA-LIKE 1-RELATED"/>
    <property type="match status" value="1"/>
</dbReference>
<feature type="active site" description="Nucleophile" evidence="1">
    <location>
        <position position="51"/>
    </location>
</feature>
<reference evidence="5" key="1">
    <citation type="submission" date="2021-01" db="EMBL/GenBank/DDBJ databases">
        <title>Modified the classification status of verrucomicrobia.</title>
        <authorList>
            <person name="Feng X."/>
        </authorList>
    </citation>
    <scope>NUCLEOTIDE SEQUENCE</scope>
    <source>
        <strain evidence="5">KCTC 22041</strain>
    </source>
</reference>
<name>A0A934S370_9BACT</name>
<accession>A0A934S370</accession>
<dbReference type="PROSITE" id="PS50405">
    <property type="entry name" value="GST_CTER"/>
    <property type="match status" value="1"/>
</dbReference>
<dbReference type="PANTHER" id="PTHR32419">
    <property type="entry name" value="GLUTATHIONYL-HYDROQUINONE REDUCTASE"/>
    <property type="match status" value="1"/>
</dbReference>
<dbReference type="PIRSF" id="PIRSF015753">
    <property type="entry name" value="GST"/>
    <property type="match status" value="1"/>
</dbReference>
<dbReference type="SFLD" id="SFLDG01206">
    <property type="entry name" value="Xi.1"/>
    <property type="match status" value="1"/>
</dbReference>
<comment type="caution">
    <text evidence="5">The sequence shown here is derived from an EMBL/GenBank/DDBJ whole genome shotgun (WGS) entry which is preliminary data.</text>
</comment>